<dbReference type="InterPro" id="IPR029060">
    <property type="entry name" value="PIN-like_dom_sf"/>
</dbReference>
<keyword evidence="5" id="KW-1185">Reference proteome</keyword>
<dbReference type="AlphaFoldDB" id="G2R4X3"/>
<dbReference type="EMBL" id="CP003010">
    <property type="protein sequence ID" value="AEO66958.1"/>
    <property type="molecule type" value="Genomic_DNA"/>
</dbReference>
<evidence type="ECO:0000259" key="3">
    <source>
        <dbReference type="Pfam" id="PF12813"/>
    </source>
</evidence>
<sequence>MGIPQFKRHLEPYTQRAAIEPGDVVLDGPALAYHVLALCSRATRKTSPFEQPSYELLGKVAVAWLEKIQACGLSVVAIYFDGYLPDSKRAERIQRLIKSSRDLIKYHSAFLAGVPPSNPHHAVDGVVDLFPNAWPGEKKAKPPPPPFLVPAVIDALRESPKFGPRVELVPGEADGFCADHVRRHGGTILTSDSDLLVHDLGEAGAVVFFADVDADPQTERLIAPQYQSRTLCRRLSIQAETGLQRIAFEVSRDPHLTLQQAVERAKKSGPSSAFPEEYSDFIKQYHSPEVSPNLKTDWVVALDPRVSEIVLRSLAGLEIATGVSEPGSQVGNGLEVYLPFLLDCPSRTSAWEASKPLRQLAYALLLSNYGSSIPSISEMRRMQSISSGTQVDVPGPAQVDELGNSLLALLSKLEAGVSKAELIWPLLSIYHDIVMTLNRARGYPLSLDILDQEARGTLDERSWEFIHFLAQTQAVCYSLRMLLQILQFSARSTGTLSATMSALAKLLSRLPSLADFPSPRTFAETLRVLREAEGLSCLRSLCADYKDIIQHIQAIGKPKNIPRSKKNRSTTSAEVQTRSRSTNPFDLLASSGE</sequence>
<proteinExistence type="inferred from homology"/>
<accession>G2R4X3</accession>
<dbReference type="Pfam" id="PF12813">
    <property type="entry name" value="XPG_I_2"/>
    <property type="match status" value="1"/>
</dbReference>
<dbReference type="PANTHER" id="PTHR15665:SF1">
    <property type="entry name" value="PROTEIN ASTEROID HOMOLOG 1"/>
    <property type="match status" value="1"/>
</dbReference>
<dbReference type="PANTHER" id="PTHR15665">
    <property type="entry name" value="ASTEROID PROTEIN"/>
    <property type="match status" value="1"/>
</dbReference>
<feature type="compositionally biased region" description="Polar residues" evidence="2">
    <location>
        <begin position="569"/>
        <end position="584"/>
    </location>
</feature>
<dbReference type="HOGENOM" id="CLU_016461_1_0_1"/>
<dbReference type="Gene3D" id="3.40.50.1010">
    <property type="entry name" value="5'-nuclease"/>
    <property type="match status" value="1"/>
</dbReference>
<dbReference type="KEGG" id="ttt:THITE_2115571"/>
<evidence type="ECO:0000256" key="1">
    <source>
        <dbReference type="ARBA" id="ARBA00007398"/>
    </source>
</evidence>
<dbReference type="InterPro" id="IPR039436">
    <property type="entry name" value="Asteroid_dom"/>
</dbReference>
<dbReference type="RefSeq" id="XP_003653294.1">
    <property type="nucleotide sequence ID" value="XM_003653246.1"/>
</dbReference>
<feature type="region of interest" description="Disordered" evidence="2">
    <location>
        <begin position="559"/>
        <end position="593"/>
    </location>
</feature>
<reference evidence="4 5" key="1">
    <citation type="journal article" date="2011" name="Nat. Biotechnol.">
        <title>Comparative genomic analysis of the thermophilic biomass-degrading fungi Myceliophthora thermophila and Thielavia terrestris.</title>
        <authorList>
            <person name="Berka R.M."/>
            <person name="Grigoriev I.V."/>
            <person name="Otillar R."/>
            <person name="Salamov A."/>
            <person name="Grimwood J."/>
            <person name="Reid I."/>
            <person name="Ishmael N."/>
            <person name="John T."/>
            <person name="Darmond C."/>
            <person name="Moisan M.-C."/>
            <person name="Henrissat B."/>
            <person name="Coutinho P.M."/>
            <person name="Lombard V."/>
            <person name="Natvig D.O."/>
            <person name="Lindquist E."/>
            <person name="Schmutz J."/>
            <person name="Lucas S."/>
            <person name="Harris P."/>
            <person name="Powlowski J."/>
            <person name="Bellemare A."/>
            <person name="Taylor D."/>
            <person name="Butler G."/>
            <person name="de Vries R.P."/>
            <person name="Allijn I.E."/>
            <person name="van den Brink J."/>
            <person name="Ushinsky S."/>
            <person name="Storms R."/>
            <person name="Powell A.J."/>
            <person name="Paulsen I.T."/>
            <person name="Elbourne L.D.H."/>
            <person name="Baker S.E."/>
            <person name="Magnuson J."/>
            <person name="LaBoissiere S."/>
            <person name="Clutterbuck A.J."/>
            <person name="Martinez D."/>
            <person name="Wogulis M."/>
            <person name="de Leon A.L."/>
            <person name="Rey M.W."/>
            <person name="Tsang A."/>
        </authorList>
    </citation>
    <scope>NUCLEOTIDE SEQUENCE [LARGE SCALE GENOMIC DNA]</scope>
    <source>
        <strain evidence="5">ATCC 38088 / NRRL 8126</strain>
    </source>
</reference>
<dbReference type="Proteomes" id="UP000008181">
    <property type="component" value="Chromosome 2"/>
</dbReference>
<comment type="similarity">
    <text evidence="1">Belongs to the asteroid family.</text>
</comment>
<dbReference type="GeneID" id="11518590"/>
<feature type="domain" description="Asteroid" evidence="3">
    <location>
        <begin position="145"/>
        <end position="393"/>
    </location>
</feature>
<dbReference type="SUPFAM" id="SSF88723">
    <property type="entry name" value="PIN domain-like"/>
    <property type="match status" value="1"/>
</dbReference>
<dbReference type="eggNOG" id="ENOG502SCR2">
    <property type="taxonomic scope" value="Eukaryota"/>
</dbReference>
<organism evidence="4 5">
    <name type="scientific">Thermothielavioides terrestris (strain ATCC 38088 / NRRL 8126)</name>
    <name type="common">Thielavia terrestris</name>
    <dbReference type="NCBI Taxonomy" id="578455"/>
    <lineage>
        <taxon>Eukaryota</taxon>
        <taxon>Fungi</taxon>
        <taxon>Dikarya</taxon>
        <taxon>Ascomycota</taxon>
        <taxon>Pezizomycotina</taxon>
        <taxon>Sordariomycetes</taxon>
        <taxon>Sordariomycetidae</taxon>
        <taxon>Sordariales</taxon>
        <taxon>Chaetomiaceae</taxon>
        <taxon>Thermothielavioides</taxon>
        <taxon>Thermothielavioides terrestris</taxon>
    </lineage>
</organism>
<protein>
    <recommendedName>
        <fullName evidence="3">Asteroid domain-containing protein</fullName>
    </recommendedName>
</protein>
<dbReference type="OrthoDB" id="5297549at2759"/>
<name>G2R4X3_THETT</name>
<evidence type="ECO:0000313" key="4">
    <source>
        <dbReference type="EMBL" id="AEO66958.1"/>
    </source>
</evidence>
<evidence type="ECO:0000313" key="5">
    <source>
        <dbReference type="Proteomes" id="UP000008181"/>
    </source>
</evidence>
<dbReference type="InterPro" id="IPR026832">
    <property type="entry name" value="Asteroid"/>
</dbReference>
<evidence type="ECO:0000256" key="2">
    <source>
        <dbReference type="SAM" id="MobiDB-lite"/>
    </source>
</evidence>
<gene>
    <name evidence="4" type="ORF">THITE_2115571</name>
</gene>